<dbReference type="InterPro" id="IPR002347">
    <property type="entry name" value="SDR_fam"/>
</dbReference>
<evidence type="ECO:0000313" key="2">
    <source>
        <dbReference type="Proteomes" id="UP001221546"/>
    </source>
</evidence>
<name>A0ABY8JAK6_9BRAD</name>
<dbReference type="SUPFAM" id="SSF51735">
    <property type="entry name" value="NAD(P)-binding Rossmann-fold domains"/>
    <property type="match status" value="1"/>
</dbReference>
<gene>
    <name evidence="1" type="ORF">QA636_34890</name>
</gene>
<dbReference type="RefSeq" id="WP_310885259.1">
    <property type="nucleotide sequence ID" value="NZ_CP121646.1"/>
</dbReference>
<dbReference type="Proteomes" id="UP001221546">
    <property type="component" value="Chromosome"/>
</dbReference>
<dbReference type="EMBL" id="CP121646">
    <property type="protein sequence ID" value="WFU62600.1"/>
    <property type="molecule type" value="Genomic_DNA"/>
</dbReference>
<protein>
    <submittedName>
        <fullName evidence="1">SDR family NAD(P)-dependent oxidoreductase</fullName>
    </submittedName>
</protein>
<dbReference type="Gene3D" id="3.40.50.720">
    <property type="entry name" value="NAD(P)-binding Rossmann-like Domain"/>
    <property type="match status" value="1"/>
</dbReference>
<proteinExistence type="predicted"/>
<organism evidence="1 2">
    <name type="scientific">Bradyrhizobium brasilense</name>
    <dbReference type="NCBI Taxonomy" id="1419277"/>
    <lineage>
        <taxon>Bacteria</taxon>
        <taxon>Pseudomonadati</taxon>
        <taxon>Pseudomonadota</taxon>
        <taxon>Alphaproteobacteria</taxon>
        <taxon>Hyphomicrobiales</taxon>
        <taxon>Nitrobacteraceae</taxon>
        <taxon>Bradyrhizobium</taxon>
    </lineage>
</organism>
<accession>A0ABY8JAK6</accession>
<evidence type="ECO:0000313" key="1">
    <source>
        <dbReference type="EMBL" id="WFU62600.1"/>
    </source>
</evidence>
<keyword evidence="2" id="KW-1185">Reference proteome</keyword>
<dbReference type="InterPro" id="IPR036291">
    <property type="entry name" value="NAD(P)-bd_dom_sf"/>
</dbReference>
<reference evidence="1 2" key="1">
    <citation type="submission" date="2023-04" db="EMBL/GenBank/DDBJ databases">
        <title>Australian commercial rhizobial inoculants.</title>
        <authorList>
            <person name="Kohlmeier M.G."/>
            <person name="O'Hara G.W."/>
            <person name="Colombi E."/>
            <person name="Ramsay J.P."/>
            <person name="Terpolilli J."/>
        </authorList>
    </citation>
    <scope>NUCLEOTIDE SEQUENCE [LARGE SCALE GENOMIC DNA]</scope>
    <source>
        <strain evidence="1 2">CB627</strain>
    </source>
</reference>
<dbReference type="Pfam" id="PF00106">
    <property type="entry name" value="adh_short"/>
    <property type="match status" value="1"/>
</dbReference>
<sequence>MIFGRREEVLKQTVAEWRKTGGKAADLVCDISLPDKLEAMFEEIWRERPVDGLVNNASTNFIARNKTLSSAAFDSVHSFHLS</sequence>